<accession>B9XNR7</accession>
<dbReference type="Proteomes" id="UP000003688">
    <property type="component" value="Unassembled WGS sequence"/>
</dbReference>
<dbReference type="GO" id="GO:0005506">
    <property type="term" value="F:iron ion binding"/>
    <property type="evidence" value="ECO:0007669"/>
    <property type="project" value="UniProtKB-ARBA"/>
</dbReference>
<dbReference type="AlphaFoldDB" id="B9XNR7"/>
<dbReference type="SUPFAM" id="SSF51197">
    <property type="entry name" value="Clavaminate synthase-like"/>
    <property type="match status" value="1"/>
</dbReference>
<dbReference type="STRING" id="320771.Cflav_PD1217"/>
<dbReference type="Pfam" id="PF05721">
    <property type="entry name" value="PhyH"/>
    <property type="match status" value="1"/>
</dbReference>
<protein>
    <submittedName>
        <fullName evidence="2">Phytanoyl-CoA dioxygenase</fullName>
    </submittedName>
</protein>
<keyword evidence="2" id="KW-0223">Dioxygenase</keyword>
<name>B9XNR7_PEDPL</name>
<dbReference type="InterPro" id="IPR008775">
    <property type="entry name" value="Phytyl_CoA_dOase-like"/>
</dbReference>
<organism evidence="2 3">
    <name type="scientific">Pedosphaera parvula (strain Ellin514)</name>
    <dbReference type="NCBI Taxonomy" id="320771"/>
    <lineage>
        <taxon>Bacteria</taxon>
        <taxon>Pseudomonadati</taxon>
        <taxon>Verrucomicrobiota</taxon>
        <taxon>Pedosphaerae</taxon>
        <taxon>Pedosphaerales</taxon>
        <taxon>Pedosphaeraceae</taxon>
        <taxon>Pedosphaera</taxon>
    </lineage>
</organism>
<keyword evidence="2" id="KW-0560">Oxidoreductase</keyword>
<dbReference type="RefSeq" id="WP_007417453.1">
    <property type="nucleotide sequence ID" value="NZ_ABOX02000042.1"/>
</dbReference>
<dbReference type="PANTHER" id="PTHR20883">
    <property type="entry name" value="PHYTANOYL-COA DIOXYGENASE DOMAIN CONTAINING 1"/>
    <property type="match status" value="1"/>
</dbReference>
<proteinExistence type="predicted"/>
<sequence length="233" mass="25577">MNWIENLEQNGYAILEDIVSPETVATLVHAIESLKNPAKSKGLYAMRNLMEEVSAVRQLADSPPIRNLVEPILGKSAFPVRSLLFDKTPDANWKVAWHQDLSIAVNTRVDLEGFGPWSTKAGVLHVQPPTSILEQMVTVRLHLDDCGLENGPLQVLPGSHTQGKLDAKQITNQRKHTPAVPCTVKSGGVVLMRPLILHASSTATKPGHRRVIHLEFASAPLPHGLAWAFQEHS</sequence>
<evidence type="ECO:0000256" key="1">
    <source>
        <dbReference type="ARBA" id="ARBA00001954"/>
    </source>
</evidence>
<comment type="cofactor">
    <cofactor evidence="1">
        <name>Fe(2+)</name>
        <dbReference type="ChEBI" id="CHEBI:29033"/>
    </cofactor>
</comment>
<comment type="caution">
    <text evidence="2">The sequence shown here is derived from an EMBL/GenBank/DDBJ whole genome shotgun (WGS) entry which is preliminary data.</text>
</comment>
<dbReference type="GO" id="GO:0016706">
    <property type="term" value="F:2-oxoglutarate-dependent dioxygenase activity"/>
    <property type="evidence" value="ECO:0007669"/>
    <property type="project" value="UniProtKB-ARBA"/>
</dbReference>
<dbReference type="EMBL" id="ABOX02000042">
    <property type="protein sequence ID" value="EEF58490.1"/>
    <property type="molecule type" value="Genomic_DNA"/>
</dbReference>
<dbReference type="Gene3D" id="2.60.120.620">
    <property type="entry name" value="q2cbj1_9rhob like domain"/>
    <property type="match status" value="1"/>
</dbReference>
<reference evidence="2 3" key="1">
    <citation type="journal article" date="2011" name="J. Bacteriol.">
        <title>Genome sequence of 'Pedosphaera parvula' Ellin514, an aerobic Verrucomicrobial isolate from pasture soil.</title>
        <authorList>
            <person name="Kant R."/>
            <person name="van Passel M.W."/>
            <person name="Sangwan P."/>
            <person name="Palva A."/>
            <person name="Lucas S."/>
            <person name="Copeland A."/>
            <person name="Lapidus A."/>
            <person name="Glavina Del Rio T."/>
            <person name="Dalin E."/>
            <person name="Tice H."/>
            <person name="Bruce D."/>
            <person name="Goodwin L."/>
            <person name="Pitluck S."/>
            <person name="Chertkov O."/>
            <person name="Larimer F.W."/>
            <person name="Land M.L."/>
            <person name="Hauser L."/>
            <person name="Brettin T.S."/>
            <person name="Detter J.C."/>
            <person name="Han S."/>
            <person name="de Vos W.M."/>
            <person name="Janssen P.H."/>
            <person name="Smidt H."/>
        </authorList>
    </citation>
    <scope>NUCLEOTIDE SEQUENCE [LARGE SCALE GENOMIC DNA]</scope>
    <source>
        <strain evidence="2 3">Ellin514</strain>
    </source>
</reference>
<evidence type="ECO:0000313" key="3">
    <source>
        <dbReference type="Proteomes" id="UP000003688"/>
    </source>
</evidence>
<evidence type="ECO:0000313" key="2">
    <source>
        <dbReference type="EMBL" id="EEF58490.1"/>
    </source>
</evidence>
<gene>
    <name evidence="2" type="ORF">Cflav_PD1217</name>
</gene>
<keyword evidence="3" id="KW-1185">Reference proteome</keyword>
<dbReference type="PANTHER" id="PTHR20883:SF48">
    <property type="entry name" value="ECTOINE DIOXYGENASE"/>
    <property type="match status" value="1"/>
</dbReference>
<dbReference type="OrthoDB" id="9791262at2"/>